<evidence type="ECO:0000259" key="2">
    <source>
        <dbReference type="Pfam" id="PF00534"/>
    </source>
</evidence>
<keyword evidence="1" id="KW-0808">Transferase</keyword>
<gene>
    <name evidence="3" type="ORF">DSM107010_44930</name>
</gene>
<dbReference type="PANTHER" id="PTHR46401">
    <property type="entry name" value="GLYCOSYLTRANSFERASE WBBK-RELATED"/>
    <property type="match status" value="1"/>
</dbReference>
<evidence type="ECO:0000256" key="1">
    <source>
        <dbReference type="ARBA" id="ARBA00022679"/>
    </source>
</evidence>
<accession>A0AB37UF46</accession>
<dbReference type="Proteomes" id="UP000282574">
    <property type="component" value="Unassembled WGS sequence"/>
</dbReference>
<protein>
    <recommendedName>
        <fullName evidence="2">Glycosyl transferase family 1 domain-containing protein</fullName>
    </recommendedName>
</protein>
<evidence type="ECO:0000313" key="3">
    <source>
        <dbReference type="EMBL" id="RUT09377.1"/>
    </source>
</evidence>
<name>A0AB37UF46_9CYAN</name>
<keyword evidence="4" id="KW-1185">Reference proteome</keyword>
<dbReference type="Pfam" id="PF00534">
    <property type="entry name" value="Glycos_transf_1"/>
    <property type="match status" value="1"/>
</dbReference>
<evidence type="ECO:0000313" key="4">
    <source>
        <dbReference type="Proteomes" id="UP000282574"/>
    </source>
</evidence>
<reference evidence="3 4" key="1">
    <citation type="journal article" date="2019" name="Genome Biol. Evol.">
        <title>Day and night: Metabolic profiles and evolutionary relationships of six axenic non-marine cyanobacteria.</title>
        <authorList>
            <person name="Will S.E."/>
            <person name="Henke P."/>
            <person name="Boedeker C."/>
            <person name="Huang S."/>
            <person name="Brinkmann H."/>
            <person name="Rohde M."/>
            <person name="Jarek M."/>
            <person name="Friedl T."/>
            <person name="Seufert S."/>
            <person name="Schumacher M."/>
            <person name="Overmann J."/>
            <person name="Neumann-Schaal M."/>
            <person name="Petersen J."/>
        </authorList>
    </citation>
    <scope>NUCLEOTIDE SEQUENCE [LARGE SCALE GENOMIC DNA]</scope>
    <source>
        <strain evidence="3 4">SAG 39.79</strain>
    </source>
</reference>
<proteinExistence type="predicted"/>
<feature type="domain" description="Glycosyl transferase family 1" evidence="2">
    <location>
        <begin position="221"/>
        <end position="395"/>
    </location>
</feature>
<dbReference type="GO" id="GO:0009103">
    <property type="term" value="P:lipopolysaccharide biosynthetic process"/>
    <property type="evidence" value="ECO:0007669"/>
    <property type="project" value="TreeGrafter"/>
</dbReference>
<sequence>MIKKRNLMLFDLSIFGHHAAYIKYLIQYWGDRQLADRLDVVVSPMFLEKHADVVGLVNEYNQNNIQIVAISAAEDAALNSRNSKLKRAWRNFQEWQILCRYAKSLNASECLIMYLDTCQIPLALGFKSPCKLSGIYFKPTFHYSDFSSYVPYRKSFLQQHWEKTVIARMLKHPQLKTLFCLDPFVIKHLDRLNSHVAAVHLPDPVQVDRHVSEIIQPDLLKTKLSIDANRQIFLLFGSFEAERKGVYQTLEAISQLPSNLSAQICLLIVGNAYPPEQAAIQSQIERVQQSHPVQILTRFEYISEDTVQAYFQLADVVLAPYQHHIGMSGILLLAAAVQKPVLSSNYGLMGEMVKRYQLGLGVDSAIPSEIAQGLIRFVTDATSLGDRNSMKQFAEQNTAEEYAKVIFQYV</sequence>
<dbReference type="PANTHER" id="PTHR46401:SF2">
    <property type="entry name" value="GLYCOSYLTRANSFERASE WBBK-RELATED"/>
    <property type="match status" value="1"/>
</dbReference>
<dbReference type="AlphaFoldDB" id="A0AB37UF46"/>
<dbReference type="SUPFAM" id="SSF53756">
    <property type="entry name" value="UDP-Glycosyltransferase/glycogen phosphorylase"/>
    <property type="match status" value="1"/>
</dbReference>
<dbReference type="InterPro" id="IPR001296">
    <property type="entry name" value="Glyco_trans_1"/>
</dbReference>
<dbReference type="GO" id="GO:0016757">
    <property type="term" value="F:glycosyltransferase activity"/>
    <property type="evidence" value="ECO:0007669"/>
    <property type="project" value="InterPro"/>
</dbReference>
<dbReference type="Gene3D" id="3.40.50.2000">
    <property type="entry name" value="Glycogen Phosphorylase B"/>
    <property type="match status" value="1"/>
</dbReference>
<organism evidence="3 4">
    <name type="scientific">Chroococcidiopsis cubana SAG 39.79</name>
    <dbReference type="NCBI Taxonomy" id="388085"/>
    <lineage>
        <taxon>Bacteria</taxon>
        <taxon>Bacillati</taxon>
        <taxon>Cyanobacteriota</taxon>
        <taxon>Cyanophyceae</taxon>
        <taxon>Chroococcidiopsidales</taxon>
        <taxon>Chroococcidiopsidaceae</taxon>
        <taxon>Chroococcidiopsis</taxon>
    </lineage>
</organism>
<comment type="caution">
    <text evidence="3">The sequence shown here is derived from an EMBL/GenBank/DDBJ whole genome shotgun (WGS) entry which is preliminary data.</text>
</comment>
<dbReference type="RefSeq" id="WP_241994313.1">
    <property type="nucleotide sequence ID" value="NZ_JAVKZF010000002.1"/>
</dbReference>
<dbReference type="EMBL" id="RSCK01000047">
    <property type="protein sequence ID" value="RUT09377.1"/>
    <property type="molecule type" value="Genomic_DNA"/>
</dbReference>